<dbReference type="InterPro" id="IPR036890">
    <property type="entry name" value="HATPase_C_sf"/>
</dbReference>
<dbReference type="InterPro" id="IPR013656">
    <property type="entry name" value="PAS_4"/>
</dbReference>
<dbReference type="Gene3D" id="1.10.287.130">
    <property type="match status" value="1"/>
</dbReference>
<dbReference type="InterPro" id="IPR003661">
    <property type="entry name" value="HisK_dim/P_dom"/>
</dbReference>
<dbReference type="Pfam" id="PF00512">
    <property type="entry name" value="HisKA"/>
    <property type="match status" value="1"/>
</dbReference>
<keyword evidence="6" id="KW-0902">Two-component regulatory system</keyword>
<evidence type="ECO:0000256" key="3">
    <source>
        <dbReference type="ARBA" id="ARBA00022741"/>
    </source>
</evidence>
<evidence type="ECO:0000256" key="6">
    <source>
        <dbReference type="ARBA" id="ARBA00023012"/>
    </source>
</evidence>
<comment type="caution">
    <text evidence="8">The sequence shown here is derived from an EMBL/GenBank/DDBJ whole genome shotgun (WGS) entry which is preliminary data.</text>
</comment>
<evidence type="ECO:0000313" key="8">
    <source>
        <dbReference type="EMBL" id="GAH75496.1"/>
    </source>
</evidence>
<sequence length="260" mass="27774">MNAATRQQSAPIRATEVADQLETGVALLGTDDTLVYANPAFCELFAVSPSRLRSLPLGALGAAAQALAPLIDRVRQEGATLHRRDQRIETRSGRSLHADITIGPAQDAALLIEVHPLGGELDAALPSSLSESLRGLAHEVKNPLAGVRGAAQLLARRVADPELARLADLIVTEADRLAALTNRLLEPGGKPHLSTLNLHEVAERARALIAAEAEPQLHLDRDYDPSLPLLRGHGDRLLQLVLNLMRNALQAGATRIGLRT</sequence>
<dbReference type="GO" id="GO:0000155">
    <property type="term" value="F:phosphorelay sensor kinase activity"/>
    <property type="evidence" value="ECO:0007669"/>
    <property type="project" value="InterPro"/>
</dbReference>
<evidence type="ECO:0000256" key="2">
    <source>
        <dbReference type="ARBA" id="ARBA00022679"/>
    </source>
</evidence>
<evidence type="ECO:0000256" key="4">
    <source>
        <dbReference type="ARBA" id="ARBA00022777"/>
    </source>
</evidence>
<accession>X1HZF0</accession>
<dbReference type="SUPFAM" id="SSF55874">
    <property type="entry name" value="ATPase domain of HSP90 chaperone/DNA topoisomerase II/histidine kinase"/>
    <property type="match status" value="1"/>
</dbReference>
<gene>
    <name evidence="8" type="ORF">S03H2_46110</name>
</gene>
<keyword evidence="3" id="KW-0547">Nucleotide-binding</keyword>
<dbReference type="EMBL" id="BARU01028927">
    <property type="protein sequence ID" value="GAH75496.1"/>
    <property type="molecule type" value="Genomic_DNA"/>
</dbReference>
<dbReference type="SUPFAM" id="SSF47384">
    <property type="entry name" value="Homodimeric domain of signal transducing histidine kinase"/>
    <property type="match status" value="1"/>
</dbReference>
<dbReference type="PANTHER" id="PTHR43065">
    <property type="entry name" value="SENSOR HISTIDINE KINASE"/>
    <property type="match status" value="1"/>
</dbReference>
<dbReference type="GO" id="GO:0005524">
    <property type="term" value="F:ATP binding"/>
    <property type="evidence" value="ECO:0007669"/>
    <property type="project" value="UniProtKB-KW"/>
</dbReference>
<evidence type="ECO:0000256" key="5">
    <source>
        <dbReference type="ARBA" id="ARBA00022840"/>
    </source>
</evidence>
<keyword evidence="5" id="KW-0067">ATP-binding</keyword>
<keyword evidence="4" id="KW-0418">Kinase</keyword>
<protein>
    <recommendedName>
        <fullName evidence="7">Histidine kinase domain-containing protein</fullName>
    </recommendedName>
</protein>
<feature type="non-terminal residue" evidence="8">
    <location>
        <position position="260"/>
    </location>
</feature>
<proteinExistence type="predicted"/>
<dbReference type="SMART" id="SM00388">
    <property type="entry name" value="HisKA"/>
    <property type="match status" value="1"/>
</dbReference>
<dbReference type="Gene3D" id="3.30.450.20">
    <property type="entry name" value="PAS domain"/>
    <property type="match status" value="1"/>
</dbReference>
<dbReference type="Gene3D" id="3.30.565.10">
    <property type="entry name" value="Histidine kinase-like ATPase, C-terminal domain"/>
    <property type="match status" value="1"/>
</dbReference>
<dbReference type="InterPro" id="IPR005467">
    <property type="entry name" value="His_kinase_dom"/>
</dbReference>
<evidence type="ECO:0000256" key="1">
    <source>
        <dbReference type="ARBA" id="ARBA00022553"/>
    </source>
</evidence>
<dbReference type="InterPro" id="IPR035965">
    <property type="entry name" value="PAS-like_dom_sf"/>
</dbReference>
<dbReference type="AlphaFoldDB" id="X1HZF0"/>
<organism evidence="8">
    <name type="scientific">marine sediment metagenome</name>
    <dbReference type="NCBI Taxonomy" id="412755"/>
    <lineage>
        <taxon>unclassified sequences</taxon>
        <taxon>metagenomes</taxon>
        <taxon>ecological metagenomes</taxon>
    </lineage>
</organism>
<name>X1HZF0_9ZZZZ</name>
<dbReference type="CDD" id="cd00082">
    <property type="entry name" value="HisKA"/>
    <property type="match status" value="1"/>
</dbReference>
<dbReference type="PROSITE" id="PS50109">
    <property type="entry name" value="HIS_KIN"/>
    <property type="match status" value="1"/>
</dbReference>
<dbReference type="SUPFAM" id="SSF55785">
    <property type="entry name" value="PYP-like sensor domain (PAS domain)"/>
    <property type="match status" value="1"/>
</dbReference>
<dbReference type="InterPro" id="IPR036097">
    <property type="entry name" value="HisK_dim/P_sf"/>
</dbReference>
<dbReference type="PANTHER" id="PTHR43065:SF16">
    <property type="entry name" value="SENSORY HISTIDINE KINASE_PHOSPHATASE NTRB"/>
    <property type="match status" value="1"/>
</dbReference>
<evidence type="ECO:0000259" key="7">
    <source>
        <dbReference type="PROSITE" id="PS50109"/>
    </source>
</evidence>
<reference evidence="8" key="1">
    <citation type="journal article" date="2014" name="Front. Microbiol.">
        <title>High frequency of phylogenetically diverse reductive dehalogenase-homologous genes in deep subseafloor sedimentary metagenomes.</title>
        <authorList>
            <person name="Kawai M."/>
            <person name="Futagami T."/>
            <person name="Toyoda A."/>
            <person name="Takaki Y."/>
            <person name="Nishi S."/>
            <person name="Hori S."/>
            <person name="Arai W."/>
            <person name="Tsubouchi T."/>
            <person name="Morono Y."/>
            <person name="Uchiyama I."/>
            <person name="Ito T."/>
            <person name="Fujiyama A."/>
            <person name="Inagaki F."/>
            <person name="Takami H."/>
        </authorList>
    </citation>
    <scope>NUCLEOTIDE SEQUENCE</scope>
    <source>
        <strain evidence="8">Expedition CK06-06</strain>
    </source>
</reference>
<dbReference type="Pfam" id="PF08448">
    <property type="entry name" value="PAS_4"/>
    <property type="match status" value="1"/>
</dbReference>
<keyword evidence="1" id="KW-0597">Phosphoprotein</keyword>
<keyword evidence="2" id="KW-0808">Transferase</keyword>
<feature type="domain" description="Histidine kinase" evidence="7">
    <location>
        <begin position="135"/>
        <end position="260"/>
    </location>
</feature>